<dbReference type="PANTHER" id="PTHR45138:SF9">
    <property type="entry name" value="DIGUANYLATE CYCLASE DGCM-RELATED"/>
    <property type="match status" value="1"/>
</dbReference>
<name>A0A3S9AD72_9BACL</name>
<reference evidence="4" key="1">
    <citation type="submission" date="2018-12" db="EMBL/GenBank/DDBJ databases">
        <title>Genome sequence of Peanibacillus sp.</title>
        <authorList>
            <person name="Subramani G."/>
            <person name="Srinivasan S."/>
            <person name="Kim M.K."/>
        </authorList>
    </citation>
    <scope>NUCLEOTIDE SEQUENCE [LARGE SCALE GENOMIC DNA]</scope>
    <source>
        <strain evidence="4">18JY67-1</strain>
    </source>
</reference>
<dbReference type="Gene3D" id="3.30.450.20">
    <property type="entry name" value="PAS domain"/>
    <property type="match status" value="1"/>
</dbReference>
<accession>A0A3S9AD72</accession>
<keyword evidence="1" id="KW-0472">Membrane</keyword>
<dbReference type="Pfam" id="PF16927">
    <property type="entry name" value="HisKA_7TM"/>
    <property type="match status" value="1"/>
</dbReference>
<evidence type="ECO:0000313" key="4">
    <source>
        <dbReference type="Proteomes" id="UP000272528"/>
    </source>
</evidence>
<dbReference type="GO" id="GO:0052621">
    <property type="term" value="F:diguanylate cyclase activity"/>
    <property type="evidence" value="ECO:0007669"/>
    <property type="project" value="TreeGrafter"/>
</dbReference>
<feature type="transmembrane region" description="Helical" evidence="1">
    <location>
        <begin position="133"/>
        <end position="153"/>
    </location>
</feature>
<gene>
    <name evidence="3" type="ORF">EJC50_10450</name>
</gene>
<keyword evidence="1" id="KW-0812">Transmembrane</keyword>
<dbReference type="SMART" id="SM00267">
    <property type="entry name" value="GGDEF"/>
    <property type="match status" value="1"/>
</dbReference>
<evidence type="ECO:0000313" key="3">
    <source>
        <dbReference type="EMBL" id="AZN43636.1"/>
    </source>
</evidence>
<dbReference type="InterPro" id="IPR000160">
    <property type="entry name" value="GGDEF_dom"/>
</dbReference>
<evidence type="ECO:0000256" key="1">
    <source>
        <dbReference type="SAM" id="Phobius"/>
    </source>
</evidence>
<dbReference type="PANTHER" id="PTHR45138">
    <property type="entry name" value="REGULATORY COMPONENTS OF SENSORY TRANSDUCTION SYSTEM"/>
    <property type="match status" value="1"/>
</dbReference>
<feature type="transmembrane region" description="Helical" evidence="1">
    <location>
        <begin position="32"/>
        <end position="52"/>
    </location>
</feature>
<feature type="domain" description="GGDEF" evidence="2">
    <location>
        <begin position="413"/>
        <end position="554"/>
    </location>
</feature>
<feature type="transmembrane region" description="Helical" evidence="1">
    <location>
        <begin position="58"/>
        <end position="82"/>
    </location>
</feature>
<dbReference type="EMBL" id="CP034437">
    <property type="protein sequence ID" value="AZN43636.1"/>
    <property type="molecule type" value="Genomic_DNA"/>
</dbReference>
<feature type="transmembrane region" description="Helical" evidence="1">
    <location>
        <begin position="199"/>
        <end position="219"/>
    </location>
</feature>
<dbReference type="FunFam" id="3.30.70.270:FF:000001">
    <property type="entry name" value="Diguanylate cyclase domain protein"/>
    <property type="match status" value="1"/>
</dbReference>
<dbReference type="Pfam" id="PF00990">
    <property type="entry name" value="GGDEF"/>
    <property type="match status" value="1"/>
</dbReference>
<dbReference type="Proteomes" id="UP000272528">
    <property type="component" value="Chromosome"/>
</dbReference>
<organism evidence="3 4">
    <name type="scientific">Paenibacillus albus</name>
    <dbReference type="NCBI Taxonomy" id="2495582"/>
    <lineage>
        <taxon>Bacteria</taxon>
        <taxon>Bacillati</taxon>
        <taxon>Bacillota</taxon>
        <taxon>Bacilli</taxon>
        <taxon>Bacillales</taxon>
        <taxon>Paenibacillaceae</taxon>
        <taxon>Paenibacillus</taxon>
    </lineage>
</organism>
<dbReference type="AlphaFoldDB" id="A0A3S9AD72"/>
<sequence length="554" mass="63617">MTGLDISLFLFLLVTFIYVFTFNVITTQHKVYLLFHFFMMFWPIGQVGVHITDNPNLQVVYINISFVCLSMLGSGWLLFTKFLVNAAYRPSRKFLISMISPSLLMSAFIVWNPAGLFMHAVNGGYTERIYGPIFWGLAALLVTYYGISVRMLLQTYLKRKAQQEDSVSIRNALIGIVILVSMALLDLFVNVVLDPWLPVIPGLTSLGIVMSNLYFVFALQKNRTLDLVKIAHQDVVNTLSVGIIVLDEHDHIIEKNRIISPYIRTYVGEKLNMQKLLAGYSQDAAGEEAFLHAYHHQPMSRIQTEIAIEHNRQGAKFFSLHVAPTIVSGRRIGKVITFQDITELRSLILKSEEHNSSLQERNRALIYMQDELFQANRKLEQMAITDSLTGCYNRRYLMQQLEHEVMTNMRYKIPYALILFDIDFFKQVNDTYGHVVGDEVIRRTAEAVRSSLRRTDILARYGGEEFTLYMPHTTKEQAEMLAQRVREVVENNHIPIGRGRPPISVTVSMGMIAVEEPFEQQYDDIKDYLKELFSKIDSALYRAKDDGRNRVVNL</sequence>
<protein>
    <submittedName>
        <fullName evidence="3">GGDEF domain-containing protein</fullName>
    </submittedName>
</protein>
<dbReference type="InterPro" id="IPR029787">
    <property type="entry name" value="Nucleotide_cyclase"/>
</dbReference>
<feature type="transmembrane region" description="Helical" evidence="1">
    <location>
        <begin position="173"/>
        <end position="193"/>
    </location>
</feature>
<dbReference type="InterPro" id="IPR031621">
    <property type="entry name" value="HisKA_7TM"/>
</dbReference>
<keyword evidence="4" id="KW-1185">Reference proteome</keyword>
<feature type="transmembrane region" description="Helical" evidence="1">
    <location>
        <begin position="94"/>
        <end position="113"/>
    </location>
</feature>
<dbReference type="OrthoDB" id="9759607at2"/>
<dbReference type="PROSITE" id="PS50887">
    <property type="entry name" value="GGDEF"/>
    <property type="match status" value="1"/>
</dbReference>
<proteinExistence type="predicted"/>
<feature type="transmembrane region" description="Helical" evidence="1">
    <location>
        <begin position="6"/>
        <end position="25"/>
    </location>
</feature>
<keyword evidence="1" id="KW-1133">Transmembrane helix</keyword>
<dbReference type="InterPro" id="IPR050469">
    <property type="entry name" value="Diguanylate_Cyclase"/>
</dbReference>
<evidence type="ECO:0000259" key="2">
    <source>
        <dbReference type="PROSITE" id="PS50887"/>
    </source>
</evidence>
<dbReference type="KEGG" id="palb:EJC50_10450"/>
<dbReference type="CDD" id="cd01949">
    <property type="entry name" value="GGDEF"/>
    <property type="match status" value="1"/>
</dbReference>
<dbReference type="SUPFAM" id="SSF55073">
    <property type="entry name" value="Nucleotide cyclase"/>
    <property type="match status" value="1"/>
</dbReference>
<dbReference type="InterPro" id="IPR043128">
    <property type="entry name" value="Rev_trsase/Diguanyl_cyclase"/>
</dbReference>
<dbReference type="Gene3D" id="3.30.70.270">
    <property type="match status" value="1"/>
</dbReference>
<dbReference type="NCBIfam" id="TIGR00254">
    <property type="entry name" value="GGDEF"/>
    <property type="match status" value="1"/>
</dbReference>